<evidence type="ECO:0000256" key="1">
    <source>
        <dbReference type="SAM" id="MobiDB-lite"/>
    </source>
</evidence>
<proteinExistence type="predicted"/>
<dbReference type="EMBL" id="JJRY01000001">
    <property type="protein sequence ID" value="KEF40498.1"/>
    <property type="molecule type" value="Genomic_DNA"/>
</dbReference>
<dbReference type="RefSeq" id="WP_087946156.1">
    <property type="nucleotide sequence ID" value="NZ_JJRY01000001.1"/>
</dbReference>
<evidence type="ECO:0000313" key="3">
    <source>
        <dbReference type="Proteomes" id="UP000027936"/>
    </source>
</evidence>
<dbReference type="Proteomes" id="UP000027936">
    <property type="component" value="Unassembled WGS sequence"/>
</dbReference>
<feature type="compositionally biased region" description="Basic residues" evidence="1">
    <location>
        <begin position="8"/>
        <end position="18"/>
    </location>
</feature>
<dbReference type="PATRIC" id="fig|1348973.3.peg.510"/>
<dbReference type="AlphaFoldDB" id="A0A072NUF1"/>
<comment type="caution">
    <text evidence="2">The sequence shown here is derived from an EMBL/GenBank/DDBJ whole genome shotgun (WGS) entry which is preliminary data.</text>
</comment>
<sequence>MPYPRYQKQQKKRLHPRKIHSELEFSEELTETNLDFANMQPVPQPKDYDEIEY</sequence>
<dbReference type="GeneID" id="89467710"/>
<name>A0A072NUF1_SCHAZ</name>
<evidence type="ECO:0000313" key="2">
    <source>
        <dbReference type="EMBL" id="KEF40498.1"/>
    </source>
</evidence>
<protein>
    <submittedName>
        <fullName evidence="2">Uncharacterized protein</fullName>
    </submittedName>
</protein>
<reference evidence="2 3" key="1">
    <citation type="submission" date="2014-04" db="EMBL/GenBank/DDBJ databases">
        <title>Draft genome sequence of Bacillus azotoformans MEV2011, a (co-) denitrifying strain unable to grow in the presence of oxygen.</title>
        <authorList>
            <person name="Nielsen M."/>
            <person name="Schreiber L."/>
            <person name="Finster K."/>
            <person name="Schramm A."/>
        </authorList>
    </citation>
    <scope>NUCLEOTIDE SEQUENCE [LARGE SCALE GENOMIC DNA]</scope>
    <source>
        <strain evidence="2 3">MEV2011</strain>
    </source>
</reference>
<organism evidence="2 3">
    <name type="scientific">Schinkia azotoformans MEV2011</name>
    <dbReference type="NCBI Taxonomy" id="1348973"/>
    <lineage>
        <taxon>Bacteria</taxon>
        <taxon>Bacillati</taxon>
        <taxon>Bacillota</taxon>
        <taxon>Bacilli</taxon>
        <taxon>Bacillales</taxon>
        <taxon>Bacillaceae</taxon>
        <taxon>Calidifontibacillus/Schinkia group</taxon>
        <taxon>Schinkia</taxon>
    </lineage>
</organism>
<gene>
    <name evidence="2" type="ORF">M670_00524</name>
</gene>
<feature type="region of interest" description="Disordered" evidence="1">
    <location>
        <begin position="1"/>
        <end position="20"/>
    </location>
</feature>
<accession>A0A072NUF1</accession>